<evidence type="ECO:0000256" key="6">
    <source>
        <dbReference type="PIRSR" id="PIRSR617867-1"/>
    </source>
</evidence>
<sequence>MIKILFICHGNICRSPMAEFIMKDLVEKAGLSAQFHIASAATSTEEIWNGIGNPVYPPARQKLAEHGIGCEGKRAVQLQHSDYAKYDYLIGMDSANIRNMHRMLGGDPEGKVAKLLSFAGSDRDISDPWYTGDFETTYRDVIEGCEALLEQLS</sequence>
<dbReference type="EMBL" id="OFSM01000010">
    <property type="protein sequence ID" value="SOY29412.1"/>
    <property type="molecule type" value="Genomic_DNA"/>
</dbReference>
<organism evidence="8 9">
    <name type="scientific">Acetatifactor muris</name>
    <dbReference type="NCBI Taxonomy" id="879566"/>
    <lineage>
        <taxon>Bacteria</taxon>
        <taxon>Bacillati</taxon>
        <taxon>Bacillota</taxon>
        <taxon>Clostridia</taxon>
        <taxon>Lachnospirales</taxon>
        <taxon>Lachnospiraceae</taxon>
        <taxon>Acetatifactor</taxon>
    </lineage>
</organism>
<accession>A0A2K4ZG44</accession>
<comment type="catalytic activity">
    <reaction evidence="5">
        <text>O-phospho-L-tyrosyl-[protein] + H2O = L-tyrosyl-[protein] + phosphate</text>
        <dbReference type="Rhea" id="RHEA:10684"/>
        <dbReference type="Rhea" id="RHEA-COMP:10136"/>
        <dbReference type="Rhea" id="RHEA-COMP:20101"/>
        <dbReference type="ChEBI" id="CHEBI:15377"/>
        <dbReference type="ChEBI" id="CHEBI:43474"/>
        <dbReference type="ChEBI" id="CHEBI:46858"/>
        <dbReference type="ChEBI" id="CHEBI:61978"/>
        <dbReference type="EC" id="3.1.3.48"/>
    </reaction>
</comment>
<dbReference type="InterPro" id="IPR023485">
    <property type="entry name" value="Ptyr_pPase"/>
</dbReference>
<gene>
    <name evidence="8" type="primary">yfkJ</name>
    <name evidence="8" type="ORF">AMURIS_02127</name>
</gene>
<dbReference type="Gene3D" id="3.40.50.2300">
    <property type="match status" value="1"/>
</dbReference>
<feature type="active site" description="Proton donor" evidence="6">
    <location>
        <position position="127"/>
    </location>
</feature>
<feature type="active site" evidence="6">
    <location>
        <position position="14"/>
    </location>
</feature>
<dbReference type="AlphaFoldDB" id="A0A2K4ZG44"/>
<evidence type="ECO:0000256" key="3">
    <source>
        <dbReference type="ARBA" id="ARBA00022801"/>
    </source>
</evidence>
<dbReference type="Proteomes" id="UP000236311">
    <property type="component" value="Unassembled WGS sequence"/>
</dbReference>
<dbReference type="PANTHER" id="PTHR11717:SF7">
    <property type="entry name" value="LOW MOLECULAR WEIGHT PHOSPHOTYROSINE PROTEIN PHOSPHATASE"/>
    <property type="match status" value="1"/>
</dbReference>
<dbReference type="SUPFAM" id="SSF52788">
    <property type="entry name" value="Phosphotyrosine protein phosphatases I"/>
    <property type="match status" value="1"/>
</dbReference>
<protein>
    <recommendedName>
        <fullName evidence="2">protein-tyrosine-phosphatase</fullName>
        <ecNumber evidence="2">3.1.3.48</ecNumber>
    </recommendedName>
</protein>
<dbReference type="InterPro" id="IPR036196">
    <property type="entry name" value="Ptyr_pPase_sf"/>
</dbReference>
<dbReference type="EC" id="3.1.3.48" evidence="2"/>
<dbReference type="InterPro" id="IPR017867">
    <property type="entry name" value="Tyr_phospatase_low_mol_wt"/>
</dbReference>
<feature type="active site" description="Nucleophile" evidence="6">
    <location>
        <position position="8"/>
    </location>
</feature>
<keyword evidence="3 8" id="KW-0378">Hydrolase</keyword>
<evidence type="ECO:0000256" key="2">
    <source>
        <dbReference type="ARBA" id="ARBA00013064"/>
    </source>
</evidence>
<evidence type="ECO:0000256" key="4">
    <source>
        <dbReference type="ARBA" id="ARBA00022912"/>
    </source>
</evidence>
<evidence type="ECO:0000256" key="5">
    <source>
        <dbReference type="ARBA" id="ARBA00051722"/>
    </source>
</evidence>
<proteinExistence type="inferred from homology"/>
<name>A0A2K4ZG44_9FIRM</name>
<reference evidence="8 9" key="1">
    <citation type="submission" date="2018-01" db="EMBL/GenBank/DDBJ databases">
        <authorList>
            <person name="Gaut B.S."/>
            <person name="Morton B.R."/>
            <person name="Clegg M.T."/>
            <person name="Duvall M.R."/>
        </authorList>
    </citation>
    <scope>NUCLEOTIDE SEQUENCE [LARGE SCALE GENOMIC DNA]</scope>
    <source>
        <strain evidence="8">GP69</strain>
    </source>
</reference>
<dbReference type="GO" id="GO:0004725">
    <property type="term" value="F:protein tyrosine phosphatase activity"/>
    <property type="evidence" value="ECO:0007669"/>
    <property type="project" value="UniProtKB-EC"/>
</dbReference>
<keyword evidence="9" id="KW-1185">Reference proteome</keyword>
<evidence type="ECO:0000313" key="9">
    <source>
        <dbReference type="Proteomes" id="UP000236311"/>
    </source>
</evidence>
<dbReference type="RefSeq" id="WP_103239526.1">
    <property type="nucleotide sequence ID" value="NZ_JANJZD010000001.1"/>
</dbReference>
<dbReference type="CDD" id="cd16343">
    <property type="entry name" value="LMWPTP"/>
    <property type="match status" value="1"/>
</dbReference>
<evidence type="ECO:0000256" key="1">
    <source>
        <dbReference type="ARBA" id="ARBA00011063"/>
    </source>
</evidence>
<comment type="similarity">
    <text evidence="1">Belongs to the low molecular weight phosphotyrosine protein phosphatase family.</text>
</comment>
<dbReference type="SMART" id="SM00226">
    <property type="entry name" value="LMWPc"/>
    <property type="match status" value="1"/>
</dbReference>
<dbReference type="PANTHER" id="PTHR11717">
    <property type="entry name" value="LOW MOLECULAR WEIGHT PROTEIN TYROSINE PHOSPHATASE"/>
    <property type="match status" value="1"/>
</dbReference>
<evidence type="ECO:0000259" key="7">
    <source>
        <dbReference type="SMART" id="SM00226"/>
    </source>
</evidence>
<dbReference type="Pfam" id="PF01451">
    <property type="entry name" value="LMWPc"/>
    <property type="match status" value="1"/>
</dbReference>
<dbReference type="OrthoDB" id="9784339at2"/>
<dbReference type="PRINTS" id="PR00719">
    <property type="entry name" value="LMWPTPASE"/>
</dbReference>
<dbReference type="InterPro" id="IPR050438">
    <property type="entry name" value="LMW_PTPase"/>
</dbReference>
<evidence type="ECO:0000313" key="8">
    <source>
        <dbReference type="EMBL" id="SOY29412.1"/>
    </source>
</evidence>
<feature type="domain" description="Phosphotyrosine protein phosphatase I" evidence="7">
    <location>
        <begin position="2"/>
        <end position="151"/>
    </location>
</feature>
<keyword evidence="4" id="KW-0904">Protein phosphatase</keyword>